<accession>A9QP61</accession>
<dbReference type="Pfam" id="PF01713">
    <property type="entry name" value="Smr"/>
    <property type="match status" value="1"/>
</dbReference>
<dbReference type="PANTHER" id="PTHR35562:SF2">
    <property type="entry name" value="DNA ENDONUCLEASE SMRA-RELATED"/>
    <property type="match status" value="1"/>
</dbReference>
<organism evidence="2">
    <name type="scientific">uncultured marine bacterium EB000_55B11</name>
    <dbReference type="NCBI Taxonomy" id="480665"/>
    <lineage>
        <taxon>Bacteria</taxon>
        <taxon>environmental samples</taxon>
    </lineage>
</organism>
<gene>
    <name evidence="2" type="ORF">MBMO_EB00055B11g018</name>
</gene>
<dbReference type="EMBL" id="EU221239">
    <property type="protein sequence ID" value="ABX59229.1"/>
    <property type="molecule type" value="Genomic_DNA"/>
</dbReference>
<dbReference type="SUPFAM" id="SSF160443">
    <property type="entry name" value="SMR domain-like"/>
    <property type="match status" value="1"/>
</dbReference>
<dbReference type="AlphaFoldDB" id="A9QP61"/>
<protein>
    <submittedName>
        <fullName evidence="2">Uncharacterized protein conserved in bacteria</fullName>
    </submittedName>
</protein>
<dbReference type="Gene3D" id="3.30.1370.110">
    <property type="match status" value="1"/>
</dbReference>
<dbReference type="EMBL" id="GU474935">
    <property type="protein sequence ID" value="ADI19911.1"/>
    <property type="molecule type" value="Genomic_DNA"/>
</dbReference>
<dbReference type="SMART" id="SM00463">
    <property type="entry name" value="SMR"/>
    <property type="match status" value="1"/>
</dbReference>
<evidence type="ECO:0000313" key="2">
    <source>
        <dbReference type="EMBL" id="ABX59229.1"/>
    </source>
</evidence>
<name>A9QP61_9BACT</name>
<evidence type="ECO:0000313" key="3">
    <source>
        <dbReference type="EMBL" id="ADI19911.1"/>
    </source>
</evidence>
<dbReference type="InterPro" id="IPR036063">
    <property type="entry name" value="Smr_dom_sf"/>
</dbReference>
<dbReference type="PROSITE" id="PS50828">
    <property type="entry name" value="SMR"/>
    <property type="match status" value="1"/>
</dbReference>
<reference evidence="3" key="2">
    <citation type="journal article" date="2011" name="Environ. Microbiol.">
        <title>Time-series analyses of Monterey Bay coastal microbial picoplankton using a 'genome proxy' microarray.</title>
        <authorList>
            <person name="Rich V.I."/>
            <person name="Pham V.D."/>
            <person name="Eppley J."/>
            <person name="Shi Y."/>
            <person name="DeLong E.F."/>
        </authorList>
    </citation>
    <scope>NUCLEOTIDE SEQUENCE</scope>
</reference>
<evidence type="ECO:0000259" key="1">
    <source>
        <dbReference type="PROSITE" id="PS50828"/>
    </source>
</evidence>
<dbReference type="InterPro" id="IPR002625">
    <property type="entry name" value="Smr_dom"/>
</dbReference>
<dbReference type="PANTHER" id="PTHR35562">
    <property type="entry name" value="DNA ENDONUCLEASE SMRA-RELATED"/>
    <property type="match status" value="1"/>
</dbReference>
<proteinExistence type="predicted"/>
<reference evidence="2" key="1">
    <citation type="journal article" date="2008" name="Environ. Microbiol.">
        <title>Design and testing of 'genome-proxy' microarrays to profile marine microbial communities.</title>
        <authorList>
            <person name="Rich V.I."/>
            <person name="Konstantinidis K."/>
            <person name="DeLong E.F."/>
        </authorList>
    </citation>
    <scope>NUCLEOTIDE SEQUENCE</scope>
</reference>
<feature type="domain" description="Smr" evidence="1">
    <location>
        <begin position="105"/>
        <end position="195"/>
    </location>
</feature>
<sequence length="198" mass="22565">MVKKTLKTLSQEDLELWKKITVQLKRNNPEVLIKNNISGFKIKKTTKSLPKAPELKPFFIGEKVSKKETLTFPDFNNDNKKSSPNMDKKNFNRLLKGKMEIEGTIDLHGLTADQAKIKLIAFIDRSYTLGKRLIIVITGKGKHKGYDEFQRPINGVLRQSLPDWLSGPSVSDKVLQVTQAQPKHGGTGAFYVYLRRKR</sequence>